<dbReference type="Pfam" id="PF04465">
    <property type="entry name" value="DUF499"/>
    <property type="match status" value="1"/>
</dbReference>
<reference evidence="3 4" key="1">
    <citation type="submission" date="2015-12" db="EMBL/GenBank/DDBJ databases">
        <authorList>
            <person name="Shamseldin A."/>
            <person name="Moawad H."/>
            <person name="Abd El-Rahim W.M."/>
            <person name="Sadowsky M.J."/>
        </authorList>
    </citation>
    <scope>NUCLEOTIDE SEQUENCE [LARGE SCALE GENOMIC DNA]</scope>
    <source>
        <strain evidence="3 4">S43</strain>
    </source>
</reference>
<sequence>MAQSNSQRVGRMLELVVDGMVPLIERVLHPQLDPGTSWAELVRAVDAKKNGSADGRYSAEDPQVVLRVLTERLPDPIGWAFNEHLGRTEQNMASELRQACIDWVNNTSFSHDDAYRALDSGERLLRAAGSVAEADEVRVLRQDLQRGTYETRARKQASKPGILATGDKELPAWWEVLEPHPDVAAGRYSNSQFAADLYQVAVDDKGAPADREYSDPVEFFRRTYLTAGLRDLLSRAVARVAGTNAGDPVINLQTTFGGGKTHSMLAVWHLFSGTDLTAFPQDVQDVVSDSGAQLRTDVCRVAIVGNEIPPGQATTKPDGTQVRTLWGELAWQLGGPEAYAYVAEADRTGTNPGSTLRDLFRDFGPAVVLIDEWVAYARQLHGADRLCGGSFDTQFTFAQALTQAVAAVPGCLLLISVPASDARNSSDEIIGSDLEVGGEHGQTALVRLDNVVRRVAHQWAPASKDESYEIVRRRLFVEPDGQALDTIAAAARRIVNYYVENKSEVPREATQPAYVERIRAAYPIHPELLDRLYNDWSALDRFQRTRGVLRLMSSVVQALYERKDPSPLIMPGAVPLDEGGARSEVVQYLDARWDSIIQADIDSETSVARAIDEDRLLLGKRSLTLRTARAVFLAATPTLAAVDKGADRKRIALGVVLPGDALGNLTSALGALAEQSVHFFAQGDRYWYDTQPSVNRMVQDQARSLDEKVVHDEVVSRLKDLVKIRAEQFTDVVVAPDSSADVPDTDQARLIVLHPRFRIDSRSTASTAVEEMRSLLRHKGTGQRVHVNMLLGLAADSNGWGNLEGTVRQHLAWKDVHQRKKELDLTQQNAELAERKVTETSRTVDDQILATWIWAVYADQPEPLDPMEIGRVKADGSEKRLLHRVGAKLVKDDQLRIETDPRSLRLDLDHGLRNVWNKGHVPLGHLWAYMARYPYLARLRDKSVLVRAVDQVQYDAGWAQQGFALAEGYDETTGIYQGLYIPFDDKMVPDLIDTALLVRPDLALQQRAEEKAHATERRPDGDSTTAKAPSIGVSETSTAAEGPDHDDSAGGRDDETAVTPIPQRIANARYKARLELNPQENLRGQITTFVDEILQNLQSAGPDVLEVSIDVFAEKATGFPEHAVRAVKENSTVLALDQSEFRDL</sequence>
<evidence type="ECO:0000313" key="3">
    <source>
        <dbReference type="EMBL" id="PLC10808.1"/>
    </source>
</evidence>
<dbReference type="AlphaFoldDB" id="A0A2N4SXU8"/>
<evidence type="ECO:0000259" key="2">
    <source>
        <dbReference type="Pfam" id="PF18731"/>
    </source>
</evidence>
<dbReference type="InterPro" id="IPR007555">
    <property type="entry name" value="DUF499"/>
</dbReference>
<feature type="domain" description="Swt1-like HEPN" evidence="2">
    <location>
        <begin position="11"/>
        <end position="127"/>
    </location>
</feature>
<comment type="caution">
    <text evidence="3">The sequence shown here is derived from an EMBL/GenBank/DDBJ whole genome shotgun (WGS) entry which is preliminary data.</text>
</comment>
<dbReference type="RefSeq" id="WP_101853235.1">
    <property type="nucleotide sequence ID" value="NZ_LOMZ01000002.1"/>
</dbReference>
<accession>A0A2N4SXU8</accession>
<evidence type="ECO:0000313" key="4">
    <source>
        <dbReference type="Proteomes" id="UP000234632"/>
    </source>
</evidence>
<feature type="region of interest" description="Disordered" evidence="1">
    <location>
        <begin position="1008"/>
        <end position="1063"/>
    </location>
</feature>
<proteinExistence type="predicted"/>
<dbReference type="EMBL" id="LOMZ01000002">
    <property type="protein sequence ID" value="PLC10808.1"/>
    <property type="molecule type" value="Genomic_DNA"/>
</dbReference>
<name>A0A2N4SXU8_9MICC</name>
<evidence type="ECO:0000256" key="1">
    <source>
        <dbReference type="SAM" id="MobiDB-lite"/>
    </source>
</evidence>
<feature type="compositionally biased region" description="Basic and acidic residues" evidence="1">
    <location>
        <begin position="1042"/>
        <end position="1055"/>
    </location>
</feature>
<dbReference type="Pfam" id="PF18731">
    <property type="entry name" value="HEPN_Swt1"/>
    <property type="match status" value="1"/>
</dbReference>
<dbReference type="InterPro" id="IPR041650">
    <property type="entry name" value="HEPN_Swt1"/>
</dbReference>
<feature type="compositionally biased region" description="Polar residues" evidence="1">
    <location>
        <begin position="1022"/>
        <end position="1039"/>
    </location>
</feature>
<protein>
    <recommendedName>
        <fullName evidence="2">Swt1-like HEPN domain-containing protein</fullName>
    </recommendedName>
</protein>
<dbReference type="Proteomes" id="UP000234632">
    <property type="component" value="Unassembled WGS sequence"/>
</dbReference>
<feature type="compositionally biased region" description="Basic and acidic residues" evidence="1">
    <location>
        <begin position="1008"/>
        <end position="1021"/>
    </location>
</feature>
<organism evidence="3 4">
    <name type="scientific">Kocuria flava</name>
    <dbReference type="NCBI Taxonomy" id="446860"/>
    <lineage>
        <taxon>Bacteria</taxon>
        <taxon>Bacillati</taxon>
        <taxon>Actinomycetota</taxon>
        <taxon>Actinomycetes</taxon>
        <taxon>Micrococcales</taxon>
        <taxon>Micrococcaceae</taxon>
        <taxon>Kocuria</taxon>
    </lineage>
</organism>
<gene>
    <name evidence="3" type="ORF">AUQ48_15900</name>
</gene>